<gene>
    <name evidence="3" type="ORF">UV09_C0012G0062</name>
</gene>
<name>A0A0G1CB70_9BACT</name>
<feature type="signal peptide" evidence="1">
    <location>
        <begin position="1"/>
        <end position="25"/>
    </location>
</feature>
<dbReference type="Proteomes" id="UP000034320">
    <property type="component" value="Unassembled WGS sequence"/>
</dbReference>
<feature type="chain" id="PRO_5002536233" description="DUF5667 domain-containing protein" evidence="1">
    <location>
        <begin position="26"/>
        <end position="177"/>
    </location>
</feature>
<evidence type="ECO:0000259" key="2">
    <source>
        <dbReference type="Pfam" id="PF18915"/>
    </source>
</evidence>
<dbReference type="AlphaFoldDB" id="A0A0G1CB70"/>
<sequence>MKIYRYIIFCLIAVFLSFTLSKVQAAIISPTPIDYHLPYPGLIPDHPLYRIKKIRDWLLVNLTRNELRKIELHLIFADKKLVMGDVLFKKRNTKLSIETFFEAETELSSAVSQLSLFSESQIPPTGLADKLELSVQKHEEVINSVLSEVTDLQQLDKLKQSLSINHKAYSQIQLIKK</sequence>
<reference evidence="3 4" key="1">
    <citation type="journal article" date="2015" name="Nature">
        <title>rRNA introns, odd ribosomes, and small enigmatic genomes across a large radiation of phyla.</title>
        <authorList>
            <person name="Brown C.T."/>
            <person name="Hug L.A."/>
            <person name="Thomas B.C."/>
            <person name="Sharon I."/>
            <person name="Castelle C.J."/>
            <person name="Singh A."/>
            <person name="Wilkins M.J."/>
            <person name="Williams K.H."/>
            <person name="Banfield J.F."/>
        </authorList>
    </citation>
    <scope>NUCLEOTIDE SEQUENCE [LARGE SCALE GENOMIC DNA]</scope>
</reference>
<evidence type="ECO:0000313" key="4">
    <source>
        <dbReference type="Proteomes" id="UP000034320"/>
    </source>
</evidence>
<dbReference type="InterPro" id="IPR043725">
    <property type="entry name" value="DUF5667"/>
</dbReference>
<evidence type="ECO:0000256" key="1">
    <source>
        <dbReference type="SAM" id="SignalP"/>
    </source>
</evidence>
<keyword evidence="1" id="KW-0732">Signal</keyword>
<evidence type="ECO:0000313" key="3">
    <source>
        <dbReference type="EMBL" id="KKS46893.1"/>
    </source>
</evidence>
<proteinExistence type="predicted"/>
<accession>A0A0G1CB70</accession>
<dbReference type="Pfam" id="PF18915">
    <property type="entry name" value="DUF5667"/>
    <property type="match status" value="1"/>
</dbReference>
<protein>
    <recommendedName>
        <fullName evidence="2">DUF5667 domain-containing protein</fullName>
    </recommendedName>
</protein>
<organism evidence="3 4">
    <name type="scientific">Candidatus Gottesmanbacteria bacterium GW2011_GWA2_42_18</name>
    <dbReference type="NCBI Taxonomy" id="1618442"/>
    <lineage>
        <taxon>Bacteria</taxon>
        <taxon>Candidatus Gottesmaniibacteriota</taxon>
    </lineage>
</organism>
<comment type="caution">
    <text evidence="3">The sequence shown here is derived from an EMBL/GenBank/DDBJ whole genome shotgun (WGS) entry which is preliminary data.</text>
</comment>
<dbReference type="EMBL" id="LCDD01000012">
    <property type="protein sequence ID" value="KKS46893.1"/>
    <property type="molecule type" value="Genomic_DNA"/>
</dbReference>
<feature type="domain" description="DUF5667" evidence="2">
    <location>
        <begin position="41"/>
        <end position="151"/>
    </location>
</feature>